<evidence type="ECO:0000259" key="2">
    <source>
        <dbReference type="PROSITE" id="PS50158"/>
    </source>
</evidence>
<keyword evidence="4" id="KW-1185">Reference proteome</keyword>
<evidence type="ECO:0000313" key="4">
    <source>
        <dbReference type="Proteomes" id="UP001516400"/>
    </source>
</evidence>
<feature type="domain" description="CCHC-type" evidence="2">
    <location>
        <begin position="92"/>
        <end position="106"/>
    </location>
</feature>
<name>A0ABD2P682_9CUCU</name>
<dbReference type="Proteomes" id="UP001516400">
    <property type="component" value="Unassembled WGS sequence"/>
</dbReference>
<protein>
    <recommendedName>
        <fullName evidence="2">CCHC-type domain-containing protein</fullName>
    </recommendedName>
</protein>
<keyword evidence="1" id="KW-0863">Zinc-finger</keyword>
<dbReference type="GO" id="GO:0008270">
    <property type="term" value="F:zinc ion binding"/>
    <property type="evidence" value="ECO:0007669"/>
    <property type="project" value="UniProtKB-KW"/>
</dbReference>
<dbReference type="PROSITE" id="PS50158">
    <property type="entry name" value="ZF_CCHC"/>
    <property type="match status" value="1"/>
</dbReference>
<evidence type="ECO:0000256" key="1">
    <source>
        <dbReference type="PROSITE-ProRule" id="PRU00047"/>
    </source>
</evidence>
<keyword evidence="1" id="KW-0479">Metal-binding</keyword>
<dbReference type="EMBL" id="JABFTP020000185">
    <property type="protein sequence ID" value="KAL3286208.1"/>
    <property type="molecule type" value="Genomic_DNA"/>
</dbReference>
<comment type="caution">
    <text evidence="3">The sequence shown here is derived from an EMBL/GenBank/DDBJ whole genome shotgun (WGS) entry which is preliminary data.</text>
</comment>
<gene>
    <name evidence="3" type="ORF">HHI36_000719</name>
</gene>
<dbReference type="InterPro" id="IPR001878">
    <property type="entry name" value="Znf_CCHC"/>
</dbReference>
<sequence>MSSEGGSALPKTSLKEGDATKEKIHEKLNQTAEDLGANRDVVVKNLRHSYEETQVATICTSGKTGRVLEKAAELKIELGECHSHIITDVPICFKCKKCGHIAAECKGKIHSVLQIWLGGTHGPRLSRRSDTVVRARCLATQRMHLAVLFIGKPSKMHTPRTKRFQQNTRTLSIQISV</sequence>
<evidence type="ECO:0000313" key="3">
    <source>
        <dbReference type="EMBL" id="KAL3286208.1"/>
    </source>
</evidence>
<organism evidence="3 4">
    <name type="scientific">Cryptolaemus montrouzieri</name>
    <dbReference type="NCBI Taxonomy" id="559131"/>
    <lineage>
        <taxon>Eukaryota</taxon>
        <taxon>Metazoa</taxon>
        <taxon>Ecdysozoa</taxon>
        <taxon>Arthropoda</taxon>
        <taxon>Hexapoda</taxon>
        <taxon>Insecta</taxon>
        <taxon>Pterygota</taxon>
        <taxon>Neoptera</taxon>
        <taxon>Endopterygota</taxon>
        <taxon>Coleoptera</taxon>
        <taxon>Polyphaga</taxon>
        <taxon>Cucujiformia</taxon>
        <taxon>Coccinelloidea</taxon>
        <taxon>Coccinellidae</taxon>
        <taxon>Scymninae</taxon>
        <taxon>Scymnini</taxon>
        <taxon>Cryptolaemus</taxon>
    </lineage>
</organism>
<keyword evidence="1" id="KW-0862">Zinc</keyword>
<accession>A0ABD2P682</accession>
<reference evidence="3 4" key="1">
    <citation type="journal article" date="2021" name="BMC Biol.">
        <title>Horizontally acquired antibacterial genes associated with adaptive radiation of ladybird beetles.</title>
        <authorList>
            <person name="Li H.S."/>
            <person name="Tang X.F."/>
            <person name="Huang Y.H."/>
            <person name="Xu Z.Y."/>
            <person name="Chen M.L."/>
            <person name="Du X.Y."/>
            <person name="Qiu B.Y."/>
            <person name="Chen P.T."/>
            <person name="Zhang W."/>
            <person name="Slipinski A."/>
            <person name="Escalona H.E."/>
            <person name="Waterhouse R.M."/>
            <person name="Zwick A."/>
            <person name="Pang H."/>
        </authorList>
    </citation>
    <scope>NUCLEOTIDE SEQUENCE [LARGE SCALE GENOMIC DNA]</scope>
    <source>
        <strain evidence="3">SYSU2018</strain>
    </source>
</reference>
<proteinExistence type="predicted"/>
<dbReference type="AlphaFoldDB" id="A0ABD2P682"/>